<dbReference type="PANTHER" id="PTHR33994:SF17">
    <property type="entry name" value="OS01G0655600 PROTEIN"/>
    <property type="match status" value="1"/>
</dbReference>
<keyword evidence="2" id="KW-1185">Reference proteome</keyword>
<name>A0A1B6Q521_SORBI</name>
<accession>A0A1B6Q521</accession>
<proteinExistence type="predicted"/>
<sequence length="106" mass="11723">MLRVSYHGVVLAWGRVPRFCVDGSSLRRRRSASVASVVATAQGFVMLEEMRQMIRAEINAFGSVVFDVDGSLPGLGRLRCKTFLFQGEPTEALPPCSIQRSAEEDF</sequence>
<organism evidence="1 2">
    <name type="scientific">Sorghum bicolor</name>
    <name type="common">Sorghum</name>
    <name type="synonym">Sorghum vulgare</name>
    <dbReference type="NCBI Taxonomy" id="4558"/>
    <lineage>
        <taxon>Eukaryota</taxon>
        <taxon>Viridiplantae</taxon>
        <taxon>Streptophyta</taxon>
        <taxon>Embryophyta</taxon>
        <taxon>Tracheophyta</taxon>
        <taxon>Spermatophyta</taxon>
        <taxon>Magnoliopsida</taxon>
        <taxon>Liliopsida</taxon>
        <taxon>Poales</taxon>
        <taxon>Poaceae</taxon>
        <taxon>PACMAD clade</taxon>
        <taxon>Panicoideae</taxon>
        <taxon>Andropogonodae</taxon>
        <taxon>Andropogoneae</taxon>
        <taxon>Sorghinae</taxon>
        <taxon>Sorghum</taxon>
    </lineage>
</organism>
<gene>
    <name evidence="1" type="ORF">SORBI_3003G242500</name>
</gene>
<protein>
    <submittedName>
        <fullName evidence="1">Uncharacterized protein</fullName>
    </submittedName>
</protein>
<dbReference type="AlphaFoldDB" id="A0A1B6Q521"/>
<reference evidence="2" key="2">
    <citation type="journal article" date="2018" name="Plant J.">
        <title>The Sorghum bicolor reference genome: improved assembly, gene annotations, a transcriptome atlas, and signatures of genome organization.</title>
        <authorList>
            <person name="McCormick R.F."/>
            <person name="Truong S.K."/>
            <person name="Sreedasyam A."/>
            <person name="Jenkins J."/>
            <person name="Shu S."/>
            <person name="Sims D."/>
            <person name="Kennedy M."/>
            <person name="Amirebrahimi M."/>
            <person name="Weers B.D."/>
            <person name="McKinley B."/>
            <person name="Mattison A."/>
            <person name="Morishige D.T."/>
            <person name="Grimwood J."/>
            <person name="Schmutz J."/>
            <person name="Mullet J.E."/>
        </authorList>
    </citation>
    <scope>NUCLEOTIDE SEQUENCE [LARGE SCALE GENOMIC DNA]</scope>
    <source>
        <strain evidence="2">cv. BTx623</strain>
    </source>
</reference>
<dbReference type="OMA" id="FVMLEEM"/>
<evidence type="ECO:0000313" key="1">
    <source>
        <dbReference type="EMBL" id="KXG33026.1"/>
    </source>
</evidence>
<dbReference type="EMBL" id="CM000762">
    <property type="protein sequence ID" value="KXG33026.1"/>
    <property type="molecule type" value="Genomic_DNA"/>
</dbReference>
<dbReference type="Proteomes" id="UP000000768">
    <property type="component" value="Chromosome 3"/>
</dbReference>
<reference evidence="1 2" key="1">
    <citation type="journal article" date="2009" name="Nature">
        <title>The Sorghum bicolor genome and the diversification of grasses.</title>
        <authorList>
            <person name="Paterson A.H."/>
            <person name="Bowers J.E."/>
            <person name="Bruggmann R."/>
            <person name="Dubchak I."/>
            <person name="Grimwood J."/>
            <person name="Gundlach H."/>
            <person name="Haberer G."/>
            <person name="Hellsten U."/>
            <person name="Mitros T."/>
            <person name="Poliakov A."/>
            <person name="Schmutz J."/>
            <person name="Spannagl M."/>
            <person name="Tang H."/>
            <person name="Wang X."/>
            <person name="Wicker T."/>
            <person name="Bharti A.K."/>
            <person name="Chapman J."/>
            <person name="Feltus F.A."/>
            <person name="Gowik U."/>
            <person name="Grigoriev I.V."/>
            <person name="Lyons E."/>
            <person name="Maher C.A."/>
            <person name="Martis M."/>
            <person name="Narechania A."/>
            <person name="Otillar R.P."/>
            <person name="Penning B.W."/>
            <person name="Salamov A.A."/>
            <person name="Wang Y."/>
            <person name="Zhang L."/>
            <person name="Carpita N.C."/>
            <person name="Freeling M."/>
            <person name="Gingle A.R."/>
            <person name="Hash C.T."/>
            <person name="Keller B."/>
            <person name="Klein P."/>
            <person name="Kresovich S."/>
            <person name="McCann M.C."/>
            <person name="Ming R."/>
            <person name="Peterson D.G."/>
            <person name="Mehboob-ur-Rahman"/>
            <person name="Ware D."/>
            <person name="Westhoff P."/>
            <person name="Mayer K.F."/>
            <person name="Messing J."/>
            <person name="Rokhsar D.S."/>
        </authorList>
    </citation>
    <scope>NUCLEOTIDE SEQUENCE [LARGE SCALE GENOMIC DNA]</scope>
    <source>
        <strain evidence="2">cv. BTx623</strain>
    </source>
</reference>
<evidence type="ECO:0000313" key="2">
    <source>
        <dbReference type="Proteomes" id="UP000000768"/>
    </source>
</evidence>
<dbReference type="InParanoid" id="A0A1B6Q521"/>
<dbReference type="Gramene" id="KXG33026">
    <property type="protein sequence ID" value="KXG33026"/>
    <property type="gene ID" value="SORBI_3003G242500"/>
</dbReference>
<dbReference type="PANTHER" id="PTHR33994">
    <property type="entry name" value="OS04G0515000 PROTEIN"/>
    <property type="match status" value="1"/>
</dbReference>